<dbReference type="RefSeq" id="WP_105045356.1">
    <property type="nucleotide sequence ID" value="NZ_CP150662.1"/>
</dbReference>
<comment type="similarity">
    <text evidence="2 5">Belongs to the carotenoid/retinoid oxidoreductase family.</text>
</comment>
<dbReference type="EMBL" id="MSCL01000001">
    <property type="protein sequence ID" value="PQJ74209.1"/>
    <property type="molecule type" value="Genomic_DNA"/>
</dbReference>
<dbReference type="PANTHER" id="PTHR43734">
    <property type="entry name" value="PHYTOENE DESATURASE"/>
    <property type="match status" value="1"/>
</dbReference>
<reference evidence="7 8" key="1">
    <citation type="submission" date="2016-12" db="EMBL/GenBank/DDBJ databases">
        <title>Trade-off between light-utilization and light-protection in marine flavobacteria.</title>
        <authorList>
            <person name="Kumagai Y."/>
            <person name="Yoshizawa S."/>
            <person name="Kogure K."/>
            <person name="Iwasaki W."/>
        </authorList>
    </citation>
    <scope>NUCLEOTIDE SEQUENCE [LARGE SCALE GENOMIC DNA]</scope>
    <source>
        <strain evidence="7 8">KCTC 22729</strain>
    </source>
</reference>
<dbReference type="GO" id="GO:0016117">
    <property type="term" value="P:carotenoid biosynthetic process"/>
    <property type="evidence" value="ECO:0007669"/>
    <property type="project" value="UniProtKB-KW"/>
</dbReference>
<dbReference type="PANTHER" id="PTHR43734:SF7">
    <property type="entry name" value="4,4'-DIAPONEUROSPORENE OXYGENASE"/>
    <property type="match status" value="1"/>
</dbReference>
<evidence type="ECO:0000256" key="4">
    <source>
        <dbReference type="ARBA" id="ARBA00023002"/>
    </source>
</evidence>
<dbReference type="InterPro" id="IPR014105">
    <property type="entry name" value="Carotenoid/retinoid_OxRdtase"/>
</dbReference>
<dbReference type="InterPro" id="IPR002937">
    <property type="entry name" value="Amino_oxidase"/>
</dbReference>
<dbReference type="SUPFAM" id="SSF51905">
    <property type="entry name" value="FAD/NAD(P)-binding domain"/>
    <property type="match status" value="1"/>
</dbReference>
<dbReference type="Pfam" id="PF01593">
    <property type="entry name" value="Amino_oxidase"/>
    <property type="match status" value="1"/>
</dbReference>
<evidence type="ECO:0000256" key="2">
    <source>
        <dbReference type="ARBA" id="ARBA00006046"/>
    </source>
</evidence>
<dbReference type="AlphaFoldDB" id="A0A2S7W9D2"/>
<evidence type="ECO:0000256" key="5">
    <source>
        <dbReference type="RuleBase" id="RU362075"/>
    </source>
</evidence>
<organism evidence="7 8">
    <name type="scientific">Polaribacter gangjinensis</name>
    <dbReference type="NCBI Taxonomy" id="574710"/>
    <lineage>
        <taxon>Bacteria</taxon>
        <taxon>Pseudomonadati</taxon>
        <taxon>Bacteroidota</taxon>
        <taxon>Flavobacteriia</taxon>
        <taxon>Flavobacteriales</taxon>
        <taxon>Flavobacteriaceae</taxon>
    </lineage>
</organism>
<dbReference type="Gene3D" id="3.50.50.60">
    <property type="entry name" value="FAD/NAD(P)-binding domain"/>
    <property type="match status" value="2"/>
</dbReference>
<comment type="pathway">
    <text evidence="1 5">Carotenoid biosynthesis.</text>
</comment>
<accession>A0A2S7W9D2</accession>
<comment type="caution">
    <text evidence="7">The sequence shown here is derived from an EMBL/GenBank/DDBJ whole genome shotgun (WGS) entry which is preliminary data.</text>
</comment>
<sequence length="494" mass="55638">MKSTSKAIVIGSGIAGIATSIRLAVKGYQVLVLEKNNYPGGKLSEITLGNYRFDAGPSLFTMPHFVEELFALASKKTNDFFEYDAHDTCCHYFWEDGTFLKAHSNHQEIENEVENVFPTNGKLFTKKLKKAAFINEQVGDLFLKNSLHDVRNFLNFKTLKALSNSWKLDLQTTYHASNKKDLKNSKLVQLFDRFATYNGSNPYKTPGIMSIIPHFEHNVGTFFPKKGMVSITNSLVQLAESLGVQFQYNTIVEEILVENEAVIGVKTANKIENSAIVVSNMDVYFTYQKLLPNQKAPKKILCQERSSSAIIFYWGIKSEFPNLDLHNIFFSKDYKTEFETIFDKKTIFDDPTVYVHISSKCLSNDAPKGAENWFVMINAPSNSGQNWDELIAKARKVIIQKINKILQIDIEKLIEEESILDPRSIEMKTASYQGSLYGTSSNSKFAAFLRHPNFKKGLKNLYFVGGSVHPGGGIPLCLLSAKIADQYIPTVSKS</sequence>
<evidence type="ECO:0000256" key="3">
    <source>
        <dbReference type="ARBA" id="ARBA00022746"/>
    </source>
</evidence>
<name>A0A2S7W9D2_9FLAO</name>
<gene>
    <name evidence="7" type="ORF">BTO13_02475</name>
</gene>
<keyword evidence="4 5" id="KW-0560">Oxidoreductase</keyword>
<dbReference type="NCBIfam" id="TIGR02734">
    <property type="entry name" value="crtI_fam"/>
    <property type="match status" value="1"/>
</dbReference>
<evidence type="ECO:0000256" key="1">
    <source>
        <dbReference type="ARBA" id="ARBA00004829"/>
    </source>
</evidence>
<evidence type="ECO:0000313" key="7">
    <source>
        <dbReference type="EMBL" id="PQJ74209.1"/>
    </source>
</evidence>
<keyword evidence="8" id="KW-1185">Reference proteome</keyword>
<evidence type="ECO:0000313" key="8">
    <source>
        <dbReference type="Proteomes" id="UP000237608"/>
    </source>
</evidence>
<feature type="domain" description="Amine oxidase" evidence="6">
    <location>
        <begin position="14"/>
        <end position="484"/>
    </location>
</feature>
<protein>
    <submittedName>
        <fullName evidence="7">Phytoene dehydrogenase</fullName>
    </submittedName>
</protein>
<dbReference type="Proteomes" id="UP000237608">
    <property type="component" value="Unassembled WGS sequence"/>
</dbReference>
<proteinExistence type="inferred from homology"/>
<dbReference type="GO" id="GO:0016491">
    <property type="term" value="F:oxidoreductase activity"/>
    <property type="evidence" value="ECO:0007669"/>
    <property type="project" value="UniProtKB-KW"/>
</dbReference>
<keyword evidence="3 5" id="KW-0125">Carotenoid biosynthesis</keyword>
<dbReference type="NCBIfam" id="NF042421">
    <property type="entry name" value="hydcarot_desat_CrtD"/>
    <property type="match status" value="1"/>
</dbReference>
<evidence type="ECO:0000259" key="6">
    <source>
        <dbReference type="Pfam" id="PF01593"/>
    </source>
</evidence>
<dbReference type="InterPro" id="IPR054840">
    <property type="entry name" value="hydcarot_desat_CrtD"/>
</dbReference>
<dbReference type="OrthoDB" id="9774675at2"/>
<dbReference type="InterPro" id="IPR036188">
    <property type="entry name" value="FAD/NAD-bd_sf"/>
</dbReference>